<organism evidence="1 2">
    <name type="scientific">Ixodes persulcatus</name>
    <name type="common">Taiga tick</name>
    <dbReference type="NCBI Taxonomy" id="34615"/>
    <lineage>
        <taxon>Eukaryota</taxon>
        <taxon>Metazoa</taxon>
        <taxon>Ecdysozoa</taxon>
        <taxon>Arthropoda</taxon>
        <taxon>Chelicerata</taxon>
        <taxon>Arachnida</taxon>
        <taxon>Acari</taxon>
        <taxon>Parasitiformes</taxon>
        <taxon>Ixodida</taxon>
        <taxon>Ixodoidea</taxon>
        <taxon>Ixodidae</taxon>
        <taxon>Ixodinae</taxon>
        <taxon>Ixodes</taxon>
    </lineage>
</organism>
<reference evidence="1 2" key="1">
    <citation type="journal article" date="2020" name="Cell">
        <title>Large-Scale Comparative Analyses of Tick Genomes Elucidate Their Genetic Diversity and Vector Capacities.</title>
        <authorList>
            <consortium name="Tick Genome and Microbiome Consortium (TIGMIC)"/>
            <person name="Jia N."/>
            <person name="Wang J."/>
            <person name="Shi W."/>
            <person name="Du L."/>
            <person name="Sun Y."/>
            <person name="Zhan W."/>
            <person name="Jiang J.F."/>
            <person name="Wang Q."/>
            <person name="Zhang B."/>
            <person name="Ji P."/>
            <person name="Bell-Sakyi L."/>
            <person name="Cui X.M."/>
            <person name="Yuan T.T."/>
            <person name="Jiang B.G."/>
            <person name="Yang W.F."/>
            <person name="Lam T.T."/>
            <person name="Chang Q.C."/>
            <person name="Ding S.J."/>
            <person name="Wang X.J."/>
            <person name="Zhu J.G."/>
            <person name="Ruan X.D."/>
            <person name="Zhao L."/>
            <person name="Wei J.T."/>
            <person name="Ye R.Z."/>
            <person name="Que T.C."/>
            <person name="Du C.H."/>
            <person name="Zhou Y.H."/>
            <person name="Cheng J.X."/>
            <person name="Dai P.F."/>
            <person name="Guo W.B."/>
            <person name="Han X.H."/>
            <person name="Huang E.J."/>
            <person name="Li L.F."/>
            <person name="Wei W."/>
            <person name="Gao Y.C."/>
            <person name="Liu J.Z."/>
            <person name="Shao H.Z."/>
            <person name="Wang X."/>
            <person name="Wang C.C."/>
            <person name="Yang T.C."/>
            <person name="Huo Q.B."/>
            <person name="Li W."/>
            <person name="Chen H.Y."/>
            <person name="Chen S.E."/>
            <person name="Zhou L.G."/>
            <person name="Ni X.B."/>
            <person name="Tian J.H."/>
            <person name="Sheng Y."/>
            <person name="Liu T."/>
            <person name="Pan Y.S."/>
            <person name="Xia L.Y."/>
            <person name="Li J."/>
            <person name="Zhao F."/>
            <person name="Cao W.C."/>
        </authorList>
    </citation>
    <scope>NUCLEOTIDE SEQUENCE [LARGE SCALE GENOMIC DNA]</scope>
    <source>
        <strain evidence="1">Iper-2018</strain>
    </source>
</reference>
<accession>A0AC60PRG5</accession>
<sequence length="477" mass="52789">MATPSGNSSSSPESWRDQTATQGLPHTSVSSPHSFVVMNGDGISPEDFHAPKSGWQDAIKKAYARRRVQSVAVQPRQNQPGTTGLAAKRAARGKKPPRLPKLPEDDVRSSIQLAANVTGGMAARDTFRINEQQNTLLISTPNPENATRYSQLRKYTYREKEWEVAAYVVPPDNTQRGVIQGNHRKTSSKTFSRISFTAETPPYSMHAAWDAPTPGPVCPNPTDCRCNACYALNPAPTHDCLPSCGICGKSHPTGDKKCKLLYKSPHILVMRKWDRLQQAAEERTPFQPNSIDFPPLPPASRSRSRAPAKRQNPRIPSRSRSRPRQRVAGAQTVQWGAPPAGESTRESKDKTANNSRNSDLSDLRRMVTQLRDKNRRLLDRLERTEEECTNLRQQLQAGATVPTPDPEATSPPVKRKMATRSKSPAPERGGGSSAPSVQQEIYQAFAEMLQNPTWLASLASQLDRLRATPPHPHEHHA</sequence>
<name>A0AC60PRG5_IXOPE</name>
<dbReference type="Proteomes" id="UP000805193">
    <property type="component" value="Unassembled WGS sequence"/>
</dbReference>
<comment type="caution">
    <text evidence="1">The sequence shown here is derived from an EMBL/GenBank/DDBJ whole genome shotgun (WGS) entry which is preliminary data.</text>
</comment>
<dbReference type="EMBL" id="JABSTQ010010081">
    <property type="protein sequence ID" value="KAG0423587.1"/>
    <property type="molecule type" value="Genomic_DNA"/>
</dbReference>
<protein>
    <submittedName>
        <fullName evidence="1">Uncharacterized protein</fullName>
    </submittedName>
</protein>
<evidence type="ECO:0000313" key="2">
    <source>
        <dbReference type="Proteomes" id="UP000805193"/>
    </source>
</evidence>
<proteinExistence type="predicted"/>
<evidence type="ECO:0000313" key="1">
    <source>
        <dbReference type="EMBL" id="KAG0423587.1"/>
    </source>
</evidence>
<gene>
    <name evidence="1" type="ORF">HPB47_000646</name>
</gene>
<keyword evidence="2" id="KW-1185">Reference proteome</keyword>